<dbReference type="Pfam" id="PF02364">
    <property type="entry name" value="Glucan_synthase"/>
    <property type="match status" value="1"/>
</dbReference>
<keyword evidence="1" id="KW-1133">Transmembrane helix</keyword>
<reference evidence="3 4" key="1">
    <citation type="submission" date="2024-01" db="EMBL/GenBank/DDBJ databases">
        <title>The genomes of 5 underutilized Papilionoideae crops provide insights into root nodulation and disease resistance.</title>
        <authorList>
            <person name="Yuan L."/>
        </authorList>
    </citation>
    <scope>NUCLEOTIDE SEQUENCE [LARGE SCALE GENOMIC DNA]</scope>
    <source>
        <strain evidence="3">LY-2023</strain>
        <tissue evidence="3">Leaf</tissue>
    </source>
</reference>
<sequence length="466" mass="52484">MLFEGCPYGFIVDFWLKVRGMMYYRKALELQAFLDMAKDEEATKQPLRLITRYSSLRVTNIDEVEEPVKDNKKKINKVYYSCLVKAMPKSSSPSEREQNLDQHPGPAILGGGKPENLNHAIIFTRGEGLQTIDMNQDKYMEEALKIGNLLEEFLKKRDGVRFPSILGLREHIFTASVSSLAWFMSNQESSFVTIDQRLLANPLRVPFHYGHIDAFDRLFHLTRGGCVSREKLGISVGRKTRASPIFRDTGNHSGDIVIIAIFYLAIWSGISLEYYKERLKKLSGIRHFMVGDFCNAVCDEGSVQIFNSVFRIIKGMIFLTFVSILVTWIALPHMTLQYIVVCILAFMPTGWGMLQIAQALKPLVRRAGFWGSVKTLARGYEVITGLHLFTPVAFLARFPFKPVCCSTKHSAEVCKFLIFSEVKGKSALLVARNSLSLEGLITRSLKLLVALIAAAIFSVAIVNSCL</sequence>
<gene>
    <name evidence="3" type="ORF">RJT34_18766</name>
</gene>
<dbReference type="AlphaFoldDB" id="A0AAN9JEM2"/>
<dbReference type="GO" id="GO:0003843">
    <property type="term" value="F:1,3-beta-D-glucan synthase activity"/>
    <property type="evidence" value="ECO:0007669"/>
    <property type="project" value="InterPro"/>
</dbReference>
<keyword evidence="1" id="KW-0472">Membrane</keyword>
<feature type="transmembrane region" description="Helical" evidence="1">
    <location>
        <begin position="337"/>
        <end position="357"/>
    </location>
</feature>
<dbReference type="EMBL" id="JAYKXN010000004">
    <property type="protein sequence ID" value="KAK7295854.1"/>
    <property type="molecule type" value="Genomic_DNA"/>
</dbReference>
<name>A0AAN9JEM2_CLITE</name>
<evidence type="ECO:0000256" key="1">
    <source>
        <dbReference type="SAM" id="Phobius"/>
    </source>
</evidence>
<dbReference type="PANTHER" id="PTHR12741">
    <property type="entry name" value="LYST-INTERACTING PROTEIN LIP5 DOPAMINE RESPONSIVE PROTEIN DRG-1"/>
    <property type="match status" value="1"/>
</dbReference>
<organism evidence="3 4">
    <name type="scientific">Clitoria ternatea</name>
    <name type="common">Butterfly pea</name>
    <dbReference type="NCBI Taxonomy" id="43366"/>
    <lineage>
        <taxon>Eukaryota</taxon>
        <taxon>Viridiplantae</taxon>
        <taxon>Streptophyta</taxon>
        <taxon>Embryophyta</taxon>
        <taxon>Tracheophyta</taxon>
        <taxon>Spermatophyta</taxon>
        <taxon>Magnoliopsida</taxon>
        <taxon>eudicotyledons</taxon>
        <taxon>Gunneridae</taxon>
        <taxon>Pentapetalae</taxon>
        <taxon>rosids</taxon>
        <taxon>fabids</taxon>
        <taxon>Fabales</taxon>
        <taxon>Fabaceae</taxon>
        <taxon>Papilionoideae</taxon>
        <taxon>50 kb inversion clade</taxon>
        <taxon>NPAAA clade</taxon>
        <taxon>indigoferoid/millettioid clade</taxon>
        <taxon>Phaseoleae</taxon>
        <taxon>Clitoria</taxon>
    </lineage>
</organism>
<dbReference type="GO" id="GO:0000148">
    <property type="term" value="C:1,3-beta-D-glucan synthase complex"/>
    <property type="evidence" value="ECO:0007669"/>
    <property type="project" value="InterPro"/>
</dbReference>
<dbReference type="Proteomes" id="UP001359559">
    <property type="component" value="Unassembled WGS sequence"/>
</dbReference>
<dbReference type="GO" id="GO:0005886">
    <property type="term" value="C:plasma membrane"/>
    <property type="evidence" value="ECO:0007669"/>
    <property type="project" value="TreeGrafter"/>
</dbReference>
<feature type="transmembrane region" description="Helical" evidence="1">
    <location>
        <begin position="445"/>
        <end position="462"/>
    </location>
</feature>
<accession>A0AAN9JEM2</accession>
<proteinExistence type="predicted"/>
<protein>
    <recommendedName>
        <fullName evidence="2">Glycosyl transferase 48 domain-containing protein</fullName>
    </recommendedName>
</protein>
<evidence type="ECO:0000259" key="2">
    <source>
        <dbReference type="Pfam" id="PF02364"/>
    </source>
</evidence>
<evidence type="ECO:0000313" key="3">
    <source>
        <dbReference type="EMBL" id="KAK7295854.1"/>
    </source>
</evidence>
<evidence type="ECO:0000313" key="4">
    <source>
        <dbReference type="Proteomes" id="UP001359559"/>
    </source>
</evidence>
<keyword evidence="4" id="KW-1185">Reference proteome</keyword>
<feature type="transmembrane region" description="Helical" evidence="1">
    <location>
        <begin position="312"/>
        <end position="331"/>
    </location>
</feature>
<feature type="domain" description="Glycosyl transferase 48" evidence="2">
    <location>
        <begin position="24"/>
        <end position="231"/>
    </location>
</feature>
<keyword evidence="1" id="KW-0812">Transmembrane</keyword>
<feature type="transmembrane region" description="Helical" evidence="1">
    <location>
        <begin position="256"/>
        <end position="275"/>
    </location>
</feature>
<dbReference type="GO" id="GO:0006075">
    <property type="term" value="P:(1-&gt;3)-beta-D-glucan biosynthetic process"/>
    <property type="evidence" value="ECO:0007669"/>
    <property type="project" value="InterPro"/>
</dbReference>
<dbReference type="InterPro" id="IPR003440">
    <property type="entry name" value="Glyco_trans_48_dom"/>
</dbReference>
<comment type="caution">
    <text evidence="3">The sequence shown here is derived from an EMBL/GenBank/DDBJ whole genome shotgun (WGS) entry which is preliminary data.</text>
</comment>
<dbReference type="PANTHER" id="PTHR12741:SF48">
    <property type="entry name" value="1,3-BETA-GLUCAN SYNTHASE COMPONENT FKS1-RELATED"/>
    <property type="match status" value="1"/>
</dbReference>